<name>A0ABV4QA36_9ACTN</name>
<evidence type="ECO:0000313" key="4">
    <source>
        <dbReference type="Proteomes" id="UP001569963"/>
    </source>
</evidence>
<evidence type="ECO:0000313" key="3">
    <source>
        <dbReference type="EMBL" id="MFA1540002.1"/>
    </source>
</evidence>
<dbReference type="RefSeq" id="WP_371949904.1">
    <property type="nucleotide sequence ID" value="NZ_JAXCEI010000005.1"/>
</dbReference>
<accession>A0ABV4QA36</accession>
<dbReference type="Pfam" id="PF10400">
    <property type="entry name" value="Vir_act_alpha_C"/>
    <property type="match status" value="1"/>
</dbReference>
<evidence type="ECO:0000259" key="2">
    <source>
        <dbReference type="Pfam" id="PF10400"/>
    </source>
</evidence>
<dbReference type="EMBL" id="JAXCEI010000005">
    <property type="protein sequence ID" value="MFA1540002.1"/>
    <property type="molecule type" value="Genomic_DNA"/>
</dbReference>
<proteinExistence type="predicted"/>
<reference evidence="3 4" key="1">
    <citation type="submission" date="2023-11" db="EMBL/GenBank/DDBJ databases">
        <title>Actinomadura monticuli sp. nov., isolated from volcanic ash.</title>
        <authorList>
            <person name="Lee S.D."/>
            <person name="Yang H."/>
            <person name="Kim I.S."/>
        </authorList>
    </citation>
    <scope>NUCLEOTIDE SEQUENCE [LARGE SCALE GENOMIC DNA]</scope>
    <source>
        <strain evidence="3 4">DLS-62</strain>
    </source>
</reference>
<feature type="domain" description="Transcription regulator PadR C-terminal" evidence="2">
    <location>
        <begin position="32"/>
        <end position="78"/>
    </location>
</feature>
<keyword evidence="4" id="KW-1185">Reference proteome</keyword>
<feature type="region of interest" description="Disordered" evidence="1">
    <location>
        <begin position="1"/>
        <end position="24"/>
    </location>
</feature>
<feature type="compositionally biased region" description="Gly residues" evidence="1">
    <location>
        <begin position="1"/>
        <end position="13"/>
    </location>
</feature>
<protein>
    <recommendedName>
        <fullName evidence="2">Transcription regulator PadR C-terminal domain-containing protein</fullName>
    </recommendedName>
</protein>
<dbReference type="Proteomes" id="UP001569963">
    <property type="component" value="Unassembled WGS sequence"/>
</dbReference>
<sequence>MRSAGGRPGGGDRPAGFGEVALPRDPGVAGGLDDLKELEKNVDWGDDDLSVYGRLAIEYGKRYMAMRRDWFDWAMREIRTIDERR</sequence>
<organism evidence="3 4">
    <name type="scientific">Actinomadura monticuli</name>
    <dbReference type="NCBI Taxonomy" id="3097367"/>
    <lineage>
        <taxon>Bacteria</taxon>
        <taxon>Bacillati</taxon>
        <taxon>Actinomycetota</taxon>
        <taxon>Actinomycetes</taxon>
        <taxon>Streptosporangiales</taxon>
        <taxon>Thermomonosporaceae</taxon>
        <taxon>Actinomadura</taxon>
    </lineage>
</organism>
<evidence type="ECO:0000256" key="1">
    <source>
        <dbReference type="SAM" id="MobiDB-lite"/>
    </source>
</evidence>
<comment type="caution">
    <text evidence="3">The sequence shown here is derived from an EMBL/GenBank/DDBJ whole genome shotgun (WGS) entry which is preliminary data.</text>
</comment>
<dbReference type="InterPro" id="IPR018309">
    <property type="entry name" value="Tscrpt_reg_PadR_C"/>
</dbReference>
<gene>
    <name evidence="3" type="ORF">SM611_13780</name>
</gene>